<evidence type="ECO:0000256" key="2">
    <source>
        <dbReference type="SAM" id="SignalP"/>
    </source>
</evidence>
<proteinExistence type="predicted"/>
<evidence type="ECO:0000313" key="3">
    <source>
        <dbReference type="EMBL" id="MCW8087318.1"/>
    </source>
</evidence>
<reference evidence="3 4" key="1">
    <citation type="submission" date="2022-10" db="EMBL/GenBank/DDBJ databases">
        <title>Roseococcus glaciei nov., sp. nov., isolated from glacier.</title>
        <authorList>
            <person name="Liu Q."/>
            <person name="Xin Y.-H."/>
        </authorList>
    </citation>
    <scope>NUCLEOTIDE SEQUENCE [LARGE SCALE GENOMIC DNA]</scope>
    <source>
        <strain evidence="3 4">MDT2-1-1</strain>
    </source>
</reference>
<dbReference type="EMBL" id="JAPFQI010000015">
    <property type="protein sequence ID" value="MCW8087318.1"/>
    <property type="molecule type" value="Genomic_DNA"/>
</dbReference>
<feature type="transmembrane region" description="Helical" evidence="1">
    <location>
        <begin position="215"/>
        <end position="236"/>
    </location>
</feature>
<dbReference type="RefSeq" id="WP_301591497.1">
    <property type="nucleotide sequence ID" value="NZ_JAPFQI010000015.1"/>
</dbReference>
<keyword evidence="1" id="KW-0812">Transmembrane</keyword>
<feature type="signal peptide" evidence="2">
    <location>
        <begin position="1"/>
        <end position="24"/>
    </location>
</feature>
<accession>A0ABT3NYS4</accession>
<keyword evidence="4" id="KW-1185">Reference proteome</keyword>
<sequence length="243" mass="26339">MIRRLGRRVALGLLMLASGGVAHAAPWPTYNPDPGAHAIIKFETTFTGNVDGGSVLRPVKMEGSITLTWEAFQNGFDLRFENGQAFLLPDGTVSEPPSIDQTNGLLDIRVEFSRLDWPSHYFTNHVDLAYLRSGRGGVQETPQTKFFSLNGSAASGMTGSFAFDDDTYGSNRKLFGTRIQFLADNSFSGDFISVSGIDVCYSPSPHCLFTGQTTVAVPAPAGLAFLALGWAGLSIVQRRREHT</sequence>
<keyword evidence="2" id="KW-0732">Signal</keyword>
<evidence type="ECO:0000256" key="1">
    <source>
        <dbReference type="SAM" id="Phobius"/>
    </source>
</evidence>
<feature type="chain" id="PRO_5047136804" description="PEP-CTERM sorting domain-containing protein" evidence="2">
    <location>
        <begin position="25"/>
        <end position="243"/>
    </location>
</feature>
<keyword evidence="1" id="KW-0472">Membrane</keyword>
<dbReference type="Proteomes" id="UP001526430">
    <property type="component" value="Unassembled WGS sequence"/>
</dbReference>
<evidence type="ECO:0008006" key="5">
    <source>
        <dbReference type="Google" id="ProtNLM"/>
    </source>
</evidence>
<comment type="caution">
    <text evidence="3">The sequence shown here is derived from an EMBL/GenBank/DDBJ whole genome shotgun (WGS) entry which is preliminary data.</text>
</comment>
<name>A0ABT3NYS4_9PROT</name>
<keyword evidence="1" id="KW-1133">Transmembrane helix</keyword>
<organism evidence="3 4">
    <name type="scientific">Sabulicella glaciei</name>
    <dbReference type="NCBI Taxonomy" id="2984948"/>
    <lineage>
        <taxon>Bacteria</taxon>
        <taxon>Pseudomonadati</taxon>
        <taxon>Pseudomonadota</taxon>
        <taxon>Alphaproteobacteria</taxon>
        <taxon>Acetobacterales</taxon>
        <taxon>Acetobacteraceae</taxon>
        <taxon>Sabulicella</taxon>
    </lineage>
</organism>
<evidence type="ECO:0000313" key="4">
    <source>
        <dbReference type="Proteomes" id="UP001526430"/>
    </source>
</evidence>
<gene>
    <name evidence="3" type="ORF">OF850_16925</name>
</gene>
<protein>
    <recommendedName>
        <fullName evidence="5">PEP-CTERM sorting domain-containing protein</fullName>
    </recommendedName>
</protein>